<dbReference type="InterPro" id="IPR018488">
    <property type="entry name" value="cNMP-bd_CS"/>
</dbReference>
<dbReference type="CDD" id="cd00038">
    <property type="entry name" value="CAP_ED"/>
    <property type="match status" value="1"/>
</dbReference>
<protein>
    <recommendedName>
        <fullName evidence="1">Cyclic nucleotide-binding domain-containing protein</fullName>
    </recommendedName>
</protein>
<keyword evidence="3" id="KW-1185">Reference proteome</keyword>
<evidence type="ECO:0000313" key="3">
    <source>
        <dbReference type="Proteomes" id="UP001162131"/>
    </source>
</evidence>
<comment type="caution">
    <text evidence="2">The sequence shown here is derived from an EMBL/GenBank/DDBJ whole genome shotgun (WGS) entry which is preliminary data.</text>
</comment>
<dbReference type="EMBL" id="CAJZBQ010000047">
    <property type="protein sequence ID" value="CAG9329013.1"/>
    <property type="molecule type" value="Genomic_DNA"/>
</dbReference>
<dbReference type="InterPro" id="IPR018490">
    <property type="entry name" value="cNMP-bd_dom_sf"/>
</dbReference>
<feature type="domain" description="Cyclic nucleotide-binding" evidence="1">
    <location>
        <begin position="285"/>
        <end position="411"/>
    </location>
</feature>
<gene>
    <name evidence="2" type="ORF">BSTOLATCC_MIC47849</name>
</gene>
<name>A0AAU9JSN1_9CILI</name>
<dbReference type="Proteomes" id="UP001162131">
    <property type="component" value="Unassembled WGS sequence"/>
</dbReference>
<dbReference type="Gene3D" id="2.60.120.10">
    <property type="entry name" value="Jelly Rolls"/>
    <property type="match status" value="2"/>
</dbReference>
<evidence type="ECO:0000313" key="2">
    <source>
        <dbReference type="EMBL" id="CAG9329013.1"/>
    </source>
</evidence>
<sequence>MSSKSLNSKFKFIYIEGNNSKDDSLKLKPLTSFRFSSQQETPKTARLKRKNEFLLSPTKISPRKTSSNLFLDKNLLTSRSNLSSSKEVENLFKEWESKKNTLRLSFNLTPQVGTVTPSSKSSTIRRSKKSKTSNPLPYLPIIKKSFVTGIPTEIDLSYQLADETKKIDSSFNANENTQKVLTNTEDITRKLLQEKDEFCTDYVQEALMSQELKLQSIKEIRDKIHEELAYNAQLEPTISVDKDFGEIFKGSLSCDDLRFIEKEYLKQPEKRNYFKLACVLSKLSFFGKFKPEICVELLKKCKFKSYKAGKTIVRQGESGEYMFVIIYGSVDILKKSPEFGNLEIKIHSMYDGQTFGERALLATNTDNSKRAASCIASEKTYMIAIPKDDYRLIFQEQLQVGVQIKVDFFKSLNLFEGTEALGLIPLATNIEPRTYGLNEIILEKGMKPKGLYVIYSGICTVFWEGYSCLPKFPTEAVSPKLKAKIIKPFLTGNNDMNVRADSVWKTVENYKKKLLYRAIDLSDTEEVKKAEEFFGENVIELSKKNHIFKERLEINILRVGDFFGGRILLKTPNKDIDDVDNIDVEPAKFSVISNSHGMKIFILNQKHLGLLSENSILYLKALLKNTYEIDCPREWTTDELHDGFKKWQSYKQGLVAEIHKEAYFNNRNERMHFAKQ</sequence>
<dbReference type="PANTHER" id="PTHR23011:SF28">
    <property type="entry name" value="CYCLIC NUCLEOTIDE-BINDING DOMAIN CONTAINING PROTEIN"/>
    <property type="match status" value="1"/>
</dbReference>
<dbReference type="AlphaFoldDB" id="A0AAU9JSN1"/>
<dbReference type="SUPFAM" id="SSF51206">
    <property type="entry name" value="cAMP-binding domain-like"/>
    <property type="match status" value="2"/>
</dbReference>
<proteinExistence type="predicted"/>
<dbReference type="Pfam" id="PF00027">
    <property type="entry name" value="cNMP_binding"/>
    <property type="match status" value="1"/>
</dbReference>
<reference evidence="2" key="1">
    <citation type="submission" date="2021-09" db="EMBL/GenBank/DDBJ databases">
        <authorList>
            <consortium name="AG Swart"/>
            <person name="Singh M."/>
            <person name="Singh A."/>
            <person name="Seah K."/>
            <person name="Emmerich C."/>
        </authorList>
    </citation>
    <scope>NUCLEOTIDE SEQUENCE</scope>
    <source>
        <strain evidence="2">ATCC30299</strain>
    </source>
</reference>
<dbReference type="SMART" id="SM00100">
    <property type="entry name" value="cNMP"/>
    <property type="match status" value="1"/>
</dbReference>
<evidence type="ECO:0000259" key="1">
    <source>
        <dbReference type="PROSITE" id="PS50042"/>
    </source>
</evidence>
<accession>A0AAU9JSN1</accession>
<organism evidence="2 3">
    <name type="scientific">Blepharisma stoltei</name>
    <dbReference type="NCBI Taxonomy" id="1481888"/>
    <lineage>
        <taxon>Eukaryota</taxon>
        <taxon>Sar</taxon>
        <taxon>Alveolata</taxon>
        <taxon>Ciliophora</taxon>
        <taxon>Postciliodesmatophora</taxon>
        <taxon>Heterotrichea</taxon>
        <taxon>Heterotrichida</taxon>
        <taxon>Blepharismidae</taxon>
        <taxon>Blepharisma</taxon>
    </lineage>
</organism>
<dbReference type="InterPro" id="IPR014710">
    <property type="entry name" value="RmlC-like_jellyroll"/>
</dbReference>
<dbReference type="InterPro" id="IPR000595">
    <property type="entry name" value="cNMP-bd_dom"/>
</dbReference>
<dbReference type="PROSITE" id="PS50042">
    <property type="entry name" value="CNMP_BINDING_3"/>
    <property type="match status" value="2"/>
</dbReference>
<dbReference type="PANTHER" id="PTHR23011">
    <property type="entry name" value="CYCLIC NUCLEOTIDE-BINDING DOMAIN CONTAINING PROTEIN"/>
    <property type="match status" value="1"/>
</dbReference>
<dbReference type="PROSITE" id="PS00888">
    <property type="entry name" value="CNMP_BINDING_1"/>
    <property type="match status" value="1"/>
</dbReference>
<feature type="domain" description="Cyclic nucleotide-binding" evidence="1">
    <location>
        <begin position="414"/>
        <end position="462"/>
    </location>
</feature>
<dbReference type="PRINTS" id="PR00103">
    <property type="entry name" value="CAMPKINASE"/>
</dbReference>